<dbReference type="RefSeq" id="WP_133820584.1">
    <property type="nucleotide sequence ID" value="NZ_SNZH01000014.1"/>
</dbReference>
<dbReference type="CDD" id="cd08356">
    <property type="entry name" value="VOC_CChe_VCA0619_like"/>
    <property type="match status" value="1"/>
</dbReference>
<dbReference type="Gene3D" id="3.10.180.10">
    <property type="entry name" value="2,3-Dihydroxybiphenyl 1,2-Dioxygenase, domain 1"/>
    <property type="match status" value="1"/>
</dbReference>
<name>A0A4R6YQQ3_9GAMM</name>
<dbReference type="SUPFAM" id="SSF54593">
    <property type="entry name" value="Glyoxalase/Bleomycin resistance protein/Dihydroxybiphenyl dioxygenase"/>
    <property type="match status" value="1"/>
</dbReference>
<dbReference type="PROSITE" id="PS51819">
    <property type="entry name" value="VOC"/>
    <property type="match status" value="1"/>
</dbReference>
<dbReference type="AlphaFoldDB" id="A0A4R6YQQ3"/>
<dbReference type="EMBL" id="SNZH01000014">
    <property type="protein sequence ID" value="TDR40097.1"/>
    <property type="molecule type" value="Genomic_DNA"/>
</dbReference>
<keyword evidence="2" id="KW-0223">Dioxygenase</keyword>
<dbReference type="InterPro" id="IPR004360">
    <property type="entry name" value="Glyas_Fos-R_dOase_dom"/>
</dbReference>
<dbReference type="Pfam" id="PF00903">
    <property type="entry name" value="Glyoxalase"/>
    <property type="match status" value="1"/>
</dbReference>
<dbReference type="Proteomes" id="UP000295293">
    <property type="component" value="Unassembled WGS sequence"/>
</dbReference>
<proteinExistence type="predicted"/>
<gene>
    <name evidence="2" type="ORF">DFR29_114149</name>
</gene>
<evidence type="ECO:0000313" key="2">
    <source>
        <dbReference type="EMBL" id="TDR40097.1"/>
    </source>
</evidence>
<reference evidence="2 3" key="1">
    <citation type="submission" date="2019-03" db="EMBL/GenBank/DDBJ databases">
        <title>Genomic Encyclopedia of Type Strains, Phase IV (KMG-IV): sequencing the most valuable type-strain genomes for metagenomic binning, comparative biology and taxonomic classification.</title>
        <authorList>
            <person name="Goeker M."/>
        </authorList>
    </citation>
    <scope>NUCLEOTIDE SEQUENCE [LARGE SCALE GENOMIC DNA]</scope>
    <source>
        <strain evidence="2 3">DSM 21667</strain>
    </source>
</reference>
<evidence type="ECO:0000313" key="3">
    <source>
        <dbReference type="Proteomes" id="UP000295293"/>
    </source>
</evidence>
<keyword evidence="2" id="KW-0560">Oxidoreductase</keyword>
<keyword evidence="3" id="KW-1185">Reference proteome</keyword>
<dbReference type="InterPro" id="IPR029068">
    <property type="entry name" value="Glyas_Bleomycin-R_OHBP_Dase"/>
</dbReference>
<dbReference type="OrthoDB" id="674527at2"/>
<feature type="domain" description="VOC" evidence="1">
    <location>
        <begin position="1"/>
        <end position="117"/>
    </location>
</feature>
<protein>
    <submittedName>
        <fullName evidence="2">Glyoxalase/bleomycin resistance protein/dioxygenase superfamily protein</fullName>
    </submittedName>
</protein>
<organism evidence="2 3">
    <name type="scientific">Tahibacter aquaticus</name>
    <dbReference type="NCBI Taxonomy" id="520092"/>
    <lineage>
        <taxon>Bacteria</taxon>
        <taxon>Pseudomonadati</taxon>
        <taxon>Pseudomonadota</taxon>
        <taxon>Gammaproteobacteria</taxon>
        <taxon>Lysobacterales</taxon>
        <taxon>Rhodanobacteraceae</taxon>
        <taxon>Tahibacter</taxon>
    </lineage>
</organism>
<dbReference type="GO" id="GO:0051213">
    <property type="term" value="F:dioxygenase activity"/>
    <property type="evidence" value="ECO:0007669"/>
    <property type="project" value="UniProtKB-KW"/>
</dbReference>
<dbReference type="InterPro" id="IPR037523">
    <property type="entry name" value="VOC_core"/>
</dbReference>
<comment type="caution">
    <text evidence="2">The sequence shown here is derived from an EMBL/GenBank/DDBJ whole genome shotgun (WGS) entry which is preliminary data.</text>
</comment>
<sequence length="123" mass="14199">MDAIEIKAFVPARDFDLCKRFYTDLGFMVAWSSDDMAYLHVGKSSFLLQKFYVKEHTGNFMMHLLVPDVEAWWQHVVAQDLAGRYGVRLTPPEDRPWGLRDFTVDDPSGVLWRIGQEIDGETS</sequence>
<accession>A0A4R6YQQ3</accession>
<evidence type="ECO:0000259" key="1">
    <source>
        <dbReference type="PROSITE" id="PS51819"/>
    </source>
</evidence>